<sequence>MDAGLSAMTSSRGQMRRELLQSDVGNIDISQEIPRGPGQPYPRMQNRMPQQQPYSGGSWPKETDRRAYSLNQKSLSSFFKHKGPKMHHGRSKGVGFEGKDEEEEVIVDDSMSMMTYNDIRTCGNKGGERYGYGGNTAPIIPTLVTKEHGNMNNVEYRKHLTAQKKSAMNAMARAQMAQNDGRSMSLQGYNGVNPMRQQSQMNPWYTAPPPYAGNSSRSMVHPPERGTFHGPANNRPMPGAVGGPRAMSLMSSNVRGPNMRPGMNNFQPPPQQQAYGQPHGNLPPQSVKAAPPTRDVTRGQLNVIQLSAPQRKDLREKELFLAERERELREKERIFREQEDLIRLELSQKEKNIELLKGDQAPSQHRLAVDKNDIDLDPSPTLENGLRSLSVDARSTTTKVDLHNRVSMGTFVSAFSDSPEKRRLANPSGMYQLEENNRSMFVTAQEFPIGQPGPTGAPAEDNEISLKDDTLTEMGSERSTERRGKRSSMTKANDFLRNLSTSRLNKENDSQVPLNKNSSRLSMNSIPNSESSHYTLMRNKESREYDTNGSEDRLAKNASADPDTFIFDNTLGKPYVPSFAQEDEILETNKFKTITISGEQLNILLENKELMNELTLVSTELAESIKRETVLEEQLKNSNEPSQVENAFSLADFETELRKKSSKIVELIQQLNNERLKRFIAEEQVLLTENGAKPSSIELLHKISALNSQLALKDAEISQLKDQLSVSK</sequence>
<evidence type="ECO:0000256" key="1">
    <source>
        <dbReference type="SAM" id="MobiDB-lite"/>
    </source>
</evidence>
<feature type="region of interest" description="Disordered" evidence="1">
    <location>
        <begin position="258"/>
        <end position="292"/>
    </location>
</feature>
<dbReference type="OrthoDB" id="3993678at2759"/>
<feature type="compositionally biased region" description="Basic residues" evidence="1">
    <location>
        <begin position="79"/>
        <end position="91"/>
    </location>
</feature>
<feature type="region of interest" description="Disordered" evidence="1">
    <location>
        <begin position="1"/>
        <end position="63"/>
    </location>
</feature>
<proteinExistence type="predicted"/>
<feature type="compositionally biased region" description="Basic and acidic residues" evidence="1">
    <location>
        <begin position="464"/>
        <end position="482"/>
    </location>
</feature>
<evidence type="ECO:0000313" key="3">
    <source>
        <dbReference type="Proteomes" id="UP000510647"/>
    </source>
</evidence>
<name>A0A7H9HLC7_9SACH</name>
<dbReference type="Proteomes" id="UP000510647">
    <property type="component" value="Chromosome 1"/>
</dbReference>
<accession>A0A7H9HLC7</accession>
<organism evidence="2 3">
    <name type="scientific">Torulaspora globosa</name>
    <dbReference type="NCBI Taxonomy" id="48254"/>
    <lineage>
        <taxon>Eukaryota</taxon>
        <taxon>Fungi</taxon>
        <taxon>Dikarya</taxon>
        <taxon>Ascomycota</taxon>
        <taxon>Saccharomycotina</taxon>
        <taxon>Saccharomycetes</taxon>
        <taxon>Saccharomycetales</taxon>
        <taxon>Saccharomycetaceae</taxon>
        <taxon>Torulaspora</taxon>
    </lineage>
</organism>
<evidence type="ECO:0000313" key="2">
    <source>
        <dbReference type="EMBL" id="QLQ78093.1"/>
    </source>
</evidence>
<gene>
    <name evidence="2" type="ORF">HG537_0A03400</name>
</gene>
<feature type="compositionally biased region" description="Polar residues" evidence="1">
    <location>
        <begin position="510"/>
        <end position="532"/>
    </location>
</feature>
<dbReference type="EMBL" id="CP059267">
    <property type="protein sequence ID" value="QLQ78093.1"/>
    <property type="molecule type" value="Genomic_DNA"/>
</dbReference>
<protein>
    <submittedName>
        <fullName evidence="2">Uncharacterized protein</fullName>
    </submittedName>
</protein>
<dbReference type="AlphaFoldDB" id="A0A7H9HLC7"/>
<feature type="compositionally biased region" description="Low complexity" evidence="1">
    <location>
        <begin position="41"/>
        <end position="54"/>
    </location>
</feature>
<feature type="region of interest" description="Disordered" evidence="1">
    <location>
        <begin position="79"/>
        <end position="99"/>
    </location>
</feature>
<feature type="region of interest" description="Disordered" evidence="1">
    <location>
        <begin position="447"/>
        <end position="532"/>
    </location>
</feature>
<reference evidence="2 3" key="1">
    <citation type="submission" date="2020-06" db="EMBL/GenBank/DDBJ databases">
        <title>The yeast mating-type switching endonuclease HO is a domesticated member of an unorthodox homing genetic element family.</title>
        <authorList>
            <person name="Coughlan A.Y."/>
            <person name="Lombardi L."/>
            <person name="Braun-Galleani S."/>
            <person name="Martos A.R."/>
            <person name="Galeote V."/>
            <person name="Bigey F."/>
            <person name="Dequin S."/>
            <person name="Byrne K.P."/>
            <person name="Wolfe K.H."/>
        </authorList>
    </citation>
    <scope>NUCLEOTIDE SEQUENCE [LARGE SCALE GENOMIC DNA]</scope>
    <source>
        <strain evidence="2 3">CBS2947</strain>
    </source>
</reference>
<keyword evidence="3" id="KW-1185">Reference proteome</keyword>